<sequence>MTAEGSKAKNRSRLFLIVPAICILSVMISIGRQVHGREITDMAGRTVTIGQVKKVWPAYPPVAFLVYAVDPSLLVGWTTPLSPEAKKYIREPQQKLPVVGGWFGQRTPNMENLIAIKPDVALVWDQTLAVTPNMLEMLNKLNIPVLAVRIFFLSDYPEAFRFVGNVLDRSKRANELGGYIEQTIKEMKAFSSRIPNEKKISVYYAVGADGLTSDCDHIPFLDDVINLAGGRNVYKCQPSDRMVGKKIDQERLILYDPDVIVTQDELFFSNVYTSSRYRLLKAVRNRKVYMIPKTPFNWLNYPPSFMRALGVRWLAYTLYPTLYPGNIRKETRQFFKLFLGVDIGDDEANKILLLKKG</sequence>
<dbReference type="Proteomes" id="UP000777265">
    <property type="component" value="Unassembled WGS sequence"/>
</dbReference>
<proteinExistence type="predicted"/>
<dbReference type="InterPro" id="IPR002491">
    <property type="entry name" value="ABC_transptr_periplasmic_BD"/>
</dbReference>
<comment type="caution">
    <text evidence="2">The sequence shown here is derived from an EMBL/GenBank/DDBJ whole genome shotgun (WGS) entry which is preliminary data.</text>
</comment>
<dbReference type="Gene3D" id="1.20.58.2180">
    <property type="match status" value="1"/>
</dbReference>
<dbReference type="GO" id="GO:0071281">
    <property type="term" value="P:cellular response to iron ion"/>
    <property type="evidence" value="ECO:0007669"/>
    <property type="project" value="TreeGrafter"/>
</dbReference>
<accession>A0A971M300</accession>
<feature type="domain" description="Fe/B12 periplasmic-binding" evidence="1">
    <location>
        <begin position="54"/>
        <end position="322"/>
    </location>
</feature>
<reference evidence="2" key="2">
    <citation type="submission" date="2020-01" db="EMBL/GenBank/DDBJ databases">
        <authorList>
            <person name="Campanaro S."/>
        </authorList>
    </citation>
    <scope>NUCLEOTIDE SEQUENCE</scope>
    <source>
        <strain evidence="2">AS06rmzACSIP_7</strain>
    </source>
</reference>
<dbReference type="AlphaFoldDB" id="A0A971M300"/>
<dbReference type="SUPFAM" id="SSF53807">
    <property type="entry name" value="Helical backbone' metal receptor"/>
    <property type="match status" value="1"/>
</dbReference>
<evidence type="ECO:0000259" key="1">
    <source>
        <dbReference type="PROSITE" id="PS50983"/>
    </source>
</evidence>
<protein>
    <submittedName>
        <fullName evidence="2">ABC transporter substrate-binding protein</fullName>
    </submittedName>
</protein>
<dbReference type="InterPro" id="IPR050902">
    <property type="entry name" value="ABC_Transporter_SBP"/>
</dbReference>
<reference evidence="2" key="1">
    <citation type="journal article" date="2020" name="Biotechnol. Biofuels">
        <title>New insights from the biogas microbiome by comprehensive genome-resolved metagenomics of nearly 1600 species originating from multiple anaerobic digesters.</title>
        <authorList>
            <person name="Campanaro S."/>
            <person name="Treu L."/>
            <person name="Rodriguez-R L.M."/>
            <person name="Kovalovszki A."/>
            <person name="Ziels R.M."/>
            <person name="Maus I."/>
            <person name="Zhu X."/>
            <person name="Kougias P.G."/>
            <person name="Basile A."/>
            <person name="Luo G."/>
            <person name="Schluter A."/>
            <person name="Konstantinidis K.T."/>
            <person name="Angelidaki I."/>
        </authorList>
    </citation>
    <scope>NUCLEOTIDE SEQUENCE</scope>
    <source>
        <strain evidence="2">AS06rmzACSIP_7</strain>
    </source>
</reference>
<dbReference type="PANTHER" id="PTHR30535">
    <property type="entry name" value="VITAMIN B12-BINDING PROTEIN"/>
    <property type="match status" value="1"/>
</dbReference>
<dbReference type="Pfam" id="PF01497">
    <property type="entry name" value="Peripla_BP_2"/>
    <property type="match status" value="1"/>
</dbReference>
<evidence type="ECO:0000313" key="3">
    <source>
        <dbReference type="Proteomes" id="UP000777265"/>
    </source>
</evidence>
<organism evidence="2 3">
    <name type="scientific">Syntrophorhabdus aromaticivorans</name>
    <dbReference type="NCBI Taxonomy" id="328301"/>
    <lineage>
        <taxon>Bacteria</taxon>
        <taxon>Pseudomonadati</taxon>
        <taxon>Thermodesulfobacteriota</taxon>
        <taxon>Syntrophorhabdia</taxon>
        <taxon>Syntrophorhabdales</taxon>
        <taxon>Syntrophorhabdaceae</taxon>
        <taxon>Syntrophorhabdus</taxon>
    </lineage>
</organism>
<dbReference type="PANTHER" id="PTHR30535:SF34">
    <property type="entry name" value="MOLYBDATE-BINDING PROTEIN MOLA"/>
    <property type="match status" value="1"/>
</dbReference>
<dbReference type="EMBL" id="JAAYEE010000048">
    <property type="protein sequence ID" value="NLW34417.1"/>
    <property type="molecule type" value="Genomic_DNA"/>
</dbReference>
<name>A0A971M300_9BACT</name>
<gene>
    <name evidence="2" type="ORF">GXY80_02890</name>
</gene>
<dbReference type="PROSITE" id="PS50983">
    <property type="entry name" value="FE_B12_PBP"/>
    <property type="match status" value="1"/>
</dbReference>
<dbReference type="Gene3D" id="3.40.50.1980">
    <property type="entry name" value="Nitrogenase molybdenum iron protein domain"/>
    <property type="match status" value="2"/>
</dbReference>
<evidence type="ECO:0000313" key="2">
    <source>
        <dbReference type="EMBL" id="NLW34417.1"/>
    </source>
</evidence>